<dbReference type="PANTHER" id="PTHR46467:SF1">
    <property type="entry name" value="TETHER CONTAINING UBX DOMAIN FOR GLUT4"/>
    <property type="match status" value="1"/>
</dbReference>
<name>G8C071_TETPH</name>
<accession>G8C071</accession>
<keyword evidence="3" id="KW-1185">Reference proteome</keyword>
<dbReference type="eggNOG" id="KOG2699">
    <property type="taxonomic scope" value="Eukaryota"/>
</dbReference>
<evidence type="ECO:0000259" key="1">
    <source>
        <dbReference type="PROSITE" id="PS50033"/>
    </source>
</evidence>
<dbReference type="KEGG" id="tpf:TPHA_0L01970"/>
<evidence type="ECO:0000313" key="2">
    <source>
        <dbReference type="EMBL" id="CCE65549.1"/>
    </source>
</evidence>
<dbReference type="GO" id="GO:0044877">
    <property type="term" value="F:protein-containing complex binding"/>
    <property type="evidence" value="ECO:0007669"/>
    <property type="project" value="EnsemblFungi"/>
</dbReference>
<sequence length="437" mass="49875">MSLVVVDYKFNSFRIKISRNSSLSSILVETLKHFKLYESESDVQKWYFTSSNVPIAMDIPWVLLNVPTGVKLKLQKKTTSEIESLDEPECKLIKIRFQIPGSTPIITSINNLERLNKVIDILAEEYNWVHDKKLTTLQVFSKSIKYEDLANHSLESLGIDGPTSLRLNLKRIDGLQAANPEPDQDTSNVTSKAPVDPVKSVLQPTVASEQEPKKPSHQLHEVSVFIPSKDSYAQILKHRETDNGELALTVEDAIRYQGSLARKTGTFGGQILTKRLREKYEAELIAKREPIIECLVRIRFPDRSNIQIAFKPDDTANKIYEVVSKSLFKSDIDFTLSISYPLTILQNDDKQLVRDLDFTSKTLLLFKSDYEGQYIKKELMESAHDILEAEDMKADKDIQLQEIQSSGKLKTKSMIHRRANQRVLIKYPNGLDQVKHN</sequence>
<dbReference type="GO" id="GO:0036503">
    <property type="term" value="P:ERAD pathway"/>
    <property type="evidence" value="ECO:0007669"/>
    <property type="project" value="EnsemblFungi"/>
</dbReference>
<dbReference type="SMART" id="SM00166">
    <property type="entry name" value="UBX"/>
    <property type="match status" value="1"/>
</dbReference>
<feature type="domain" description="UBX" evidence="1">
    <location>
        <begin position="289"/>
        <end position="366"/>
    </location>
</feature>
<dbReference type="GO" id="GO:0005634">
    <property type="term" value="C:nucleus"/>
    <property type="evidence" value="ECO:0007669"/>
    <property type="project" value="EnsemblFungi"/>
</dbReference>
<dbReference type="GO" id="GO:0030435">
    <property type="term" value="P:sporulation resulting in formation of a cellular spore"/>
    <property type="evidence" value="ECO:0007669"/>
    <property type="project" value="EnsemblFungi"/>
</dbReference>
<dbReference type="Pfam" id="PF00789">
    <property type="entry name" value="UBX"/>
    <property type="match status" value="1"/>
</dbReference>
<gene>
    <name evidence="2" type="primary">TPHA0L01970</name>
    <name evidence="2" type="ordered locus">TPHA_0L01970</name>
</gene>
<dbReference type="PANTHER" id="PTHR46467">
    <property type="entry name" value="TETHER CONTAINING UBX DOMAIN FOR GLUT4"/>
    <property type="match status" value="1"/>
</dbReference>
<dbReference type="SUPFAM" id="SSF54236">
    <property type="entry name" value="Ubiquitin-like"/>
    <property type="match status" value="2"/>
</dbReference>
<dbReference type="Gene3D" id="3.10.20.90">
    <property type="entry name" value="Phosphatidylinositol 3-kinase Catalytic Subunit, Chain A, domain 1"/>
    <property type="match status" value="2"/>
</dbReference>
<proteinExistence type="predicted"/>
<dbReference type="EMBL" id="HE612867">
    <property type="protein sequence ID" value="CCE65549.1"/>
    <property type="molecule type" value="Genomic_DNA"/>
</dbReference>
<organism evidence="2 3">
    <name type="scientific">Tetrapisispora phaffii (strain ATCC 24235 / CBS 4417 / NBRC 1672 / NRRL Y-8282 / UCD 70-5)</name>
    <name type="common">Yeast</name>
    <name type="synonym">Fabospora phaffii</name>
    <dbReference type="NCBI Taxonomy" id="1071381"/>
    <lineage>
        <taxon>Eukaryota</taxon>
        <taxon>Fungi</taxon>
        <taxon>Dikarya</taxon>
        <taxon>Ascomycota</taxon>
        <taxon>Saccharomycotina</taxon>
        <taxon>Saccharomycetes</taxon>
        <taxon>Saccharomycetales</taxon>
        <taxon>Saccharomycetaceae</taxon>
        <taxon>Tetrapisispora</taxon>
    </lineage>
</organism>
<dbReference type="Pfam" id="PF11470">
    <property type="entry name" value="TUG-UBL1"/>
    <property type="match status" value="1"/>
</dbReference>
<dbReference type="OMA" id="FPDRTHI"/>
<dbReference type="HOGENOM" id="CLU_667421_0_0_1"/>
<dbReference type="GeneID" id="11531785"/>
<dbReference type="CDD" id="cd01767">
    <property type="entry name" value="UBX"/>
    <property type="match status" value="1"/>
</dbReference>
<evidence type="ECO:0000313" key="3">
    <source>
        <dbReference type="Proteomes" id="UP000005666"/>
    </source>
</evidence>
<dbReference type="STRING" id="1071381.G8C071"/>
<dbReference type="OrthoDB" id="440781at2759"/>
<dbReference type="InterPro" id="IPR029071">
    <property type="entry name" value="Ubiquitin-like_domsf"/>
</dbReference>
<dbReference type="GO" id="GO:0012506">
    <property type="term" value="C:vesicle membrane"/>
    <property type="evidence" value="ECO:0007669"/>
    <property type="project" value="TreeGrafter"/>
</dbReference>
<dbReference type="RefSeq" id="XP_003687983.1">
    <property type="nucleotide sequence ID" value="XM_003687935.1"/>
</dbReference>
<dbReference type="PROSITE" id="PS50033">
    <property type="entry name" value="UBX"/>
    <property type="match status" value="1"/>
</dbReference>
<dbReference type="InterPro" id="IPR001012">
    <property type="entry name" value="UBX_dom"/>
</dbReference>
<reference evidence="2 3" key="1">
    <citation type="journal article" date="2011" name="Proc. Natl. Acad. Sci. U.S.A.">
        <title>Evolutionary erosion of yeast sex chromosomes by mating-type switching accidents.</title>
        <authorList>
            <person name="Gordon J.L."/>
            <person name="Armisen D."/>
            <person name="Proux-Wera E."/>
            <person name="Oheigeartaigh S.S."/>
            <person name="Byrne K.P."/>
            <person name="Wolfe K.H."/>
        </authorList>
    </citation>
    <scope>NUCLEOTIDE SEQUENCE [LARGE SCALE GENOMIC DNA]</scope>
    <source>
        <strain evidence="3">ATCC 24235 / CBS 4417 / NBRC 1672 / NRRL Y-8282 / UCD 70-5</strain>
    </source>
</reference>
<dbReference type="AlphaFoldDB" id="G8C071"/>
<protein>
    <recommendedName>
        <fullName evidence="1">UBX domain-containing protein</fullName>
    </recommendedName>
</protein>
<dbReference type="GO" id="GO:0005737">
    <property type="term" value="C:cytoplasm"/>
    <property type="evidence" value="ECO:0007669"/>
    <property type="project" value="TreeGrafter"/>
</dbReference>
<dbReference type="Proteomes" id="UP000005666">
    <property type="component" value="Chromosome 12"/>
</dbReference>
<dbReference type="GO" id="GO:0006886">
    <property type="term" value="P:intracellular protein transport"/>
    <property type="evidence" value="ECO:0007669"/>
    <property type="project" value="TreeGrafter"/>
</dbReference>
<dbReference type="InterPro" id="IPR021569">
    <property type="entry name" value="TUG-UBL1"/>
</dbReference>